<proteinExistence type="predicted"/>
<feature type="non-terminal residue" evidence="2">
    <location>
        <position position="1"/>
    </location>
</feature>
<name>A0A2G9UJI8_TELCI</name>
<dbReference type="GO" id="GO:0006629">
    <property type="term" value="P:lipid metabolic process"/>
    <property type="evidence" value="ECO:0007669"/>
    <property type="project" value="InterPro"/>
</dbReference>
<dbReference type="Pfam" id="PF01764">
    <property type="entry name" value="Lipase_3"/>
    <property type="match status" value="1"/>
</dbReference>
<dbReference type="Gene3D" id="3.40.50.1820">
    <property type="entry name" value="alpha/beta hydrolase"/>
    <property type="match status" value="1"/>
</dbReference>
<gene>
    <name evidence="2" type="ORF">TELCIR_07747</name>
</gene>
<dbReference type="InterPro" id="IPR029058">
    <property type="entry name" value="AB_hydrolase_fold"/>
</dbReference>
<evidence type="ECO:0000313" key="3">
    <source>
        <dbReference type="Proteomes" id="UP000230423"/>
    </source>
</evidence>
<dbReference type="OrthoDB" id="5866690at2759"/>
<evidence type="ECO:0000313" key="2">
    <source>
        <dbReference type="EMBL" id="PIO70397.1"/>
    </source>
</evidence>
<dbReference type="PANTHER" id="PTHR45908">
    <property type="entry name" value="PROTEIN CBG11750-RELATED"/>
    <property type="match status" value="1"/>
</dbReference>
<feature type="domain" description="Fungal lipase-type" evidence="1">
    <location>
        <begin position="33"/>
        <end position="150"/>
    </location>
</feature>
<dbReference type="Proteomes" id="UP000230423">
    <property type="component" value="Unassembled WGS sequence"/>
</dbReference>
<dbReference type="InterPro" id="IPR002921">
    <property type="entry name" value="Fungal_lipase-type"/>
</dbReference>
<evidence type="ECO:0000259" key="1">
    <source>
        <dbReference type="Pfam" id="PF01764"/>
    </source>
</evidence>
<accession>A0A2G9UJI8</accession>
<dbReference type="EMBL" id="KZ346282">
    <property type="protein sequence ID" value="PIO70397.1"/>
    <property type="molecule type" value="Genomic_DNA"/>
</dbReference>
<organism evidence="2 3">
    <name type="scientific">Teladorsagia circumcincta</name>
    <name type="common">Brown stomach worm</name>
    <name type="synonym">Ostertagia circumcincta</name>
    <dbReference type="NCBI Taxonomy" id="45464"/>
    <lineage>
        <taxon>Eukaryota</taxon>
        <taxon>Metazoa</taxon>
        <taxon>Ecdysozoa</taxon>
        <taxon>Nematoda</taxon>
        <taxon>Chromadorea</taxon>
        <taxon>Rhabditida</taxon>
        <taxon>Rhabditina</taxon>
        <taxon>Rhabditomorpha</taxon>
        <taxon>Strongyloidea</taxon>
        <taxon>Trichostrongylidae</taxon>
        <taxon>Teladorsagia</taxon>
    </lineage>
</organism>
<dbReference type="CDD" id="cd00519">
    <property type="entry name" value="Lipase_3"/>
    <property type="match status" value="1"/>
</dbReference>
<dbReference type="AlphaFoldDB" id="A0A2G9UJI8"/>
<sequence>LPAEAMDESLSRAAAAAARHVAHSSTDDAVLSGNSLKVPWIMGGAVSLYFRDAFMVLWKKGMGADFKDLTAMYPEYDVWVTGHSLGAALATLAASYVVAACHVPSSKVFVITFGQPRVGDYRFARAYEEKMGYSFRVTHWRDWVPHVLPEKFFNYYHHSPEARLSFSGNTCHR</sequence>
<protein>
    <submittedName>
        <fullName evidence="2">Triacylglycerol lipase</fullName>
    </submittedName>
</protein>
<keyword evidence="3" id="KW-1185">Reference proteome</keyword>
<dbReference type="SUPFAM" id="SSF53474">
    <property type="entry name" value="alpha/beta-Hydrolases"/>
    <property type="match status" value="1"/>
</dbReference>
<reference evidence="2 3" key="1">
    <citation type="submission" date="2015-09" db="EMBL/GenBank/DDBJ databases">
        <title>Draft genome of the parasitic nematode Teladorsagia circumcincta isolate WARC Sus (inbred).</title>
        <authorList>
            <person name="Mitreva M."/>
        </authorList>
    </citation>
    <scope>NUCLEOTIDE SEQUENCE [LARGE SCALE GENOMIC DNA]</scope>
    <source>
        <strain evidence="2 3">S</strain>
    </source>
</reference>